<name>A0A2M9XD39_9LEPT</name>
<dbReference type="PANTHER" id="PTHR21090">
    <property type="entry name" value="AROM/DEHYDROQUINATE SYNTHASE"/>
    <property type="match status" value="1"/>
</dbReference>
<dbReference type="HAMAP" id="MF_00210">
    <property type="entry name" value="EPSP_synth"/>
    <property type="match status" value="1"/>
</dbReference>
<keyword evidence="11" id="KW-1185">Reference proteome</keyword>
<sequence>MIPRILNSSGREITVPGDKSLSHRSVLFSVLSKGASHVSGFLEAEDPLNTMKAFTGLGLKVEKVSKGEYVFTSPGKNALQSPKEVLDFGNAGTGIRLSAGLLCGLQGIKATLTGDHSLQKRPMSRIIKPLSSMGASISGKDDKAPLEIVGKKLSDFHYKSPIASAQVKSCLMLAAMASETSLEYEEDILSRDHTENMFRFLGNKLTYFSPTHFKMEPPYTFEAKEFKVPGDISSAAFFLVLGVLLKEGSVLVKNVGLNPSRIGILHALEAMGAKILVHNKRIECGEPVGDLEAVSSNLRFSEIKEEWIPSLIDEIPILTIAGLFAKGGFIIRHAEELRAKESDRISAMVENLRNLGITVHEYPDGYEIPEIGSSVHSSELSSWLSGNSVNIFTKMDHRIAMSFMILKAVSGLEIRPDETSWIETSFPGFESLLEGFTQ</sequence>
<feature type="binding site" evidence="8">
    <location>
        <position position="19"/>
    </location>
    <ligand>
        <name>3-phosphoshikimate</name>
        <dbReference type="ChEBI" id="CHEBI:145989"/>
    </ligand>
</feature>
<evidence type="ECO:0000313" key="10">
    <source>
        <dbReference type="EMBL" id="PJZ25492.1"/>
    </source>
</evidence>
<dbReference type="UniPathway" id="UPA00053">
    <property type="reaction ID" value="UER00089"/>
</dbReference>
<comment type="similarity">
    <text evidence="2 8">Belongs to the EPSP synthase family.</text>
</comment>
<dbReference type="AlphaFoldDB" id="A0A2M9XD39"/>
<dbReference type="InterPro" id="IPR036968">
    <property type="entry name" value="Enolpyruvate_Tfrase_sf"/>
</dbReference>
<dbReference type="InterPro" id="IPR006264">
    <property type="entry name" value="EPSP_synthase"/>
</dbReference>
<feature type="binding site" evidence="8">
    <location>
        <position position="164"/>
    </location>
    <ligand>
        <name>3-phosphoshikimate</name>
        <dbReference type="ChEBI" id="CHEBI:145989"/>
    </ligand>
</feature>
<dbReference type="GO" id="GO:0003866">
    <property type="term" value="F:3-phosphoshikimate 1-carboxyvinyltransferase activity"/>
    <property type="evidence" value="ECO:0007669"/>
    <property type="project" value="UniProtKB-UniRule"/>
</dbReference>
<dbReference type="PANTHER" id="PTHR21090:SF5">
    <property type="entry name" value="PENTAFUNCTIONAL AROM POLYPEPTIDE"/>
    <property type="match status" value="1"/>
</dbReference>
<dbReference type="SUPFAM" id="SSF55205">
    <property type="entry name" value="EPT/RTPC-like"/>
    <property type="match status" value="1"/>
</dbReference>
<dbReference type="InterPro" id="IPR023193">
    <property type="entry name" value="EPSP_synthase_CS"/>
</dbReference>
<dbReference type="GO" id="GO:0009423">
    <property type="term" value="P:chorismate biosynthetic process"/>
    <property type="evidence" value="ECO:0007669"/>
    <property type="project" value="UniProtKB-UniRule"/>
</dbReference>
<protein>
    <recommendedName>
        <fullName evidence="8">3-phosphoshikimate 1-carboxyvinyltransferase</fullName>
        <ecNumber evidence="8">2.5.1.19</ecNumber>
    </recommendedName>
    <alternativeName>
        <fullName evidence="8">5-enolpyruvylshikimate-3-phosphate synthase</fullName>
        <shortName evidence="8">EPSP synthase</shortName>
        <shortName evidence="8">EPSPS</shortName>
    </alternativeName>
</protein>
<dbReference type="PROSITE" id="PS00885">
    <property type="entry name" value="EPSP_SYNTHASE_2"/>
    <property type="match status" value="1"/>
</dbReference>
<dbReference type="EMBL" id="NPDN01000005">
    <property type="protein sequence ID" value="PJZ25492.1"/>
    <property type="molecule type" value="Genomic_DNA"/>
</dbReference>
<proteinExistence type="inferred from homology"/>
<feature type="binding site" evidence="8">
    <location>
        <position position="92"/>
    </location>
    <ligand>
        <name>phosphoenolpyruvate</name>
        <dbReference type="ChEBI" id="CHEBI:58702"/>
    </ligand>
</feature>
<keyword evidence="5 8" id="KW-0808">Transferase</keyword>
<dbReference type="InterPro" id="IPR001986">
    <property type="entry name" value="Enolpyruvate_Tfrase_dom"/>
</dbReference>
<feature type="binding site" evidence="8">
    <location>
        <position position="398"/>
    </location>
    <ligand>
        <name>phosphoenolpyruvate</name>
        <dbReference type="ChEBI" id="CHEBI:58702"/>
    </ligand>
</feature>
<dbReference type="OrthoDB" id="9809920at2"/>
<evidence type="ECO:0000259" key="9">
    <source>
        <dbReference type="Pfam" id="PF00275"/>
    </source>
</evidence>
<feature type="binding site" evidence="8">
    <location>
        <position position="166"/>
    </location>
    <ligand>
        <name>phosphoenolpyruvate</name>
        <dbReference type="ChEBI" id="CHEBI:58702"/>
    </ligand>
</feature>
<dbReference type="GO" id="GO:0009073">
    <property type="term" value="P:aromatic amino acid family biosynthetic process"/>
    <property type="evidence" value="ECO:0007669"/>
    <property type="project" value="UniProtKB-KW"/>
</dbReference>
<evidence type="ECO:0000313" key="11">
    <source>
        <dbReference type="Proteomes" id="UP000232196"/>
    </source>
</evidence>
<comment type="pathway">
    <text evidence="1 8">Metabolic intermediate biosynthesis; chorismate biosynthesis; chorismate from D-erythrose 4-phosphate and phosphoenolpyruvate: step 6/7.</text>
</comment>
<feature type="binding site" evidence="8">
    <location>
        <position position="313"/>
    </location>
    <ligand>
        <name>3-phosphoshikimate</name>
        <dbReference type="ChEBI" id="CHEBI:145989"/>
    </ligand>
</feature>
<comment type="function">
    <text evidence="8">Catalyzes the transfer of the enolpyruvyl moiety of phosphoenolpyruvate (PEP) to the 5-hydroxyl of shikimate-3-phosphate (S3P) to produce enolpyruvyl shikimate-3-phosphate and inorganic phosphate.</text>
</comment>
<keyword evidence="3 8" id="KW-0963">Cytoplasm</keyword>
<feature type="domain" description="Enolpyruvate transferase" evidence="9">
    <location>
        <begin position="12"/>
        <end position="431"/>
    </location>
</feature>
<comment type="caution">
    <text evidence="10">The sequence shown here is derived from an EMBL/GenBank/DDBJ whole genome shotgun (WGS) entry which is preliminary data.</text>
</comment>
<dbReference type="GO" id="GO:0005737">
    <property type="term" value="C:cytoplasm"/>
    <property type="evidence" value="ECO:0007669"/>
    <property type="project" value="UniProtKB-SubCell"/>
</dbReference>
<evidence type="ECO:0000256" key="3">
    <source>
        <dbReference type="ARBA" id="ARBA00022490"/>
    </source>
</evidence>
<dbReference type="PIRSF" id="PIRSF000505">
    <property type="entry name" value="EPSPS"/>
    <property type="match status" value="1"/>
</dbReference>
<evidence type="ECO:0000256" key="5">
    <source>
        <dbReference type="ARBA" id="ARBA00022679"/>
    </source>
</evidence>
<dbReference type="EC" id="2.5.1.19" evidence="8"/>
<comment type="caution">
    <text evidence="8">Lacks conserved residue(s) required for the propagation of feature annotation.</text>
</comment>
<evidence type="ECO:0000256" key="8">
    <source>
        <dbReference type="HAMAP-Rule" id="MF_00210"/>
    </source>
</evidence>
<feature type="binding site" evidence="8">
    <location>
        <position position="121"/>
    </location>
    <ligand>
        <name>phosphoenolpyruvate</name>
        <dbReference type="ChEBI" id="CHEBI:58702"/>
    </ligand>
</feature>
<reference evidence="10 11" key="1">
    <citation type="submission" date="2017-07" db="EMBL/GenBank/DDBJ databases">
        <title>Leptospira spp. isolated from tropical soils.</title>
        <authorList>
            <person name="Thibeaux R."/>
            <person name="Iraola G."/>
            <person name="Ferres I."/>
            <person name="Bierque E."/>
            <person name="Girault D."/>
            <person name="Soupe-Gilbert M.-E."/>
            <person name="Picardeau M."/>
            <person name="Goarant C."/>
        </authorList>
    </citation>
    <scope>NUCLEOTIDE SEQUENCE [LARGE SCALE GENOMIC DNA]</scope>
    <source>
        <strain evidence="10 11">MCA1-C-A1</strain>
    </source>
</reference>
<feature type="active site" description="Proton acceptor" evidence="8">
    <location>
        <position position="313"/>
    </location>
</feature>
<evidence type="ECO:0000256" key="2">
    <source>
        <dbReference type="ARBA" id="ARBA00009948"/>
    </source>
</evidence>
<accession>A0A2M9XD39</accession>
<organism evidence="10 11">
    <name type="scientific">Leptospira hartskeerlii</name>
    <dbReference type="NCBI Taxonomy" id="2023177"/>
    <lineage>
        <taxon>Bacteria</taxon>
        <taxon>Pseudomonadati</taxon>
        <taxon>Spirochaetota</taxon>
        <taxon>Spirochaetia</taxon>
        <taxon>Leptospirales</taxon>
        <taxon>Leptospiraceae</taxon>
        <taxon>Leptospira</taxon>
    </lineage>
</organism>
<keyword evidence="6 8" id="KW-0057">Aromatic amino acid biosynthesis</keyword>
<feature type="binding site" evidence="8">
    <location>
        <position position="166"/>
    </location>
    <ligand>
        <name>3-phosphoshikimate</name>
        <dbReference type="ChEBI" id="CHEBI:145989"/>
    </ligand>
</feature>
<feature type="binding site" evidence="8">
    <location>
        <position position="20"/>
    </location>
    <ligand>
        <name>3-phosphoshikimate</name>
        <dbReference type="ChEBI" id="CHEBI:145989"/>
    </ligand>
</feature>
<gene>
    <name evidence="8 10" type="primary">aroA</name>
    <name evidence="10" type="ORF">CH357_11295</name>
</gene>
<comment type="subunit">
    <text evidence="8">Monomer.</text>
</comment>
<evidence type="ECO:0000256" key="7">
    <source>
        <dbReference type="ARBA" id="ARBA00044633"/>
    </source>
</evidence>
<evidence type="ECO:0000256" key="4">
    <source>
        <dbReference type="ARBA" id="ARBA00022605"/>
    </source>
</evidence>
<comment type="subcellular location">
    <subcellularLocation>
        <location evidence="8">Cytoplasm</location>
    </subcellularLocation>
</comment>
<dbReference type="Pfam" id="PF00275">
    <property type="entry name" value="EPSP_synthase"/>
    <property type="match status" value="1"/>
</dbReference>
<dbReference type="CDD" id="cd01556">
    <property type="entry name" value="EPSP_synthase"/>
    <property type="match status" value="1"/>
</dbReference>
<dbReference type="FunFam" id="3.65.10.10:FF:000005">
    <property type="entry name" value="3-phosphoshikimate 1-carboxyvinyltransferase"/>
    <property type="match status" value="1"/>
</dbReference>
<comment type="catalytic activity">
    <reaction evidence="7">
        <text>3-phosphoshikimate + phosphoenolpyruvate = 5-O-(1-carboxyvinyl)-3-phosphoshikimate + phosphate</text>
        <dbReference type="Rhea" id="RHEA:21256"/>
        <dbReference type="ChEBI" id="CHEBI:43474"/>
        <dbReference type="ChEBI" id="CHEBI:57701"/>
        <dbReference type="ChEBI" id="CHEBI:58702"/>
        <dbReference type="ChEBI" id="CHEBI:145989"/>
        <dbReference type="EC" id="2.5.1.19"/>
    </reaction>
    <physiologicalReaction direction="left-to-right" evidence="7">
        <dbReference type="Rhea" id="RHEA:21257"/>
    </physiologicalReaction>
</comment>
<dbReference type="RefSeq" id="WP_100706836.1">
    <property type="nucleotide sequence ID" value="NZ_NPDL01000011.1"/>
</dbReference>
<dbReference type="Proteomes" id="UP000232196">
    <property type="component" value="Unassembled WGS sequence"/>
</dbReference>
<dbReference type="GO" id="GO:0008652">
    <property type="term" value="P:amino acid biosynthetic process"/>
    <property type="evidence" value="ECO:0007669"/>
    <property type="project" value="UniProtKB-KW"/>
</dbReference>
<feature type="binding site" evidence="8">
    <location>
        <position position="340"/>
    </location>
    <ligand>
        <name>3-phosphoshikimate</name>
        <dbReference type="ChEBI" id="CHEBI:145989"/>
    </ligand>
</feature>
<dbReference type="InterPro" id="IPR013792">
    <property type="entry name" value="RNA3'P_cycl/enolpyr_Trfase_a/b"/>
</dbReference>
<evidence type="ECO:0000256" key="6">
    <source>
        <dbReference type="ARBA" id="ARBA00023141"/>
    </source>
</evidence>
<feature type="binding site" evidence="8">
    <location>
        <position position="24"/>
    </location>
    <ligand>
        <name>3-phosphoshikimate</name>
        <dbReference type="ChEBI" id="CHEBI:145989"/>
    </ligand>
</feature>
<keyword evidence="4 8" id="KW-0028">Amino-acid biosynthesis</keyword>
<feature type="binding site" evidence="8">
    <location>
        <position position="19"/>
    </location>
    <ligand>
        <name>phosphoenolpyruvate</name>
        <dbReference type="ChEBI" id="CHEBI:58702"/>
    </ligand>
</feature>
<evidence type="ECO:0000256" key="1">
    <source>
        <dbReference type="ARBA" id="ARBA00004811"/>
    </source>
</evidence>
<dbReference type="NCBIfam" id="TIGR01356">
    <property type="entry name" value="aroA"/>
    <property type="match status" value="1"/>
</dbReference>
<dbReference type="Gene3D" id="3.65.10.10">
    <property type="entry name" value="Enolpyruvate transferase domain"/>
    <property type="match status" value="2"/>
</dbReference>
<feature type="binding site" evidence="8">
    <location>
        <position position="344"/>
    </location>
    <ligand>
        <name>phosphoenolpyruvate</name>
        <dbReference type="ChEBI" id="CHEBI:58702"/>
    </ligand>
</feature>